<reference evidence="1 2" key="1">
    <citation type="submission" date="2023-02" db="EMBL/GenBank/DDBJ databases">
        <title>Dictyobacter halimunensis sp. nov., a new member of the class Ktedonobacteria from forest soil in a geothermal area.</title>
        <authorList>
            <person name="Rachmania M.K."/>
            <person name="Ningsih F."/>
            <person name="Sakai Y."/>
            <person name="Yabe S."/>
            <person name="Yokota A."/>
            <person name="Sjamsuridzal W."/>
        </authorList>
    </citation>
    <scope>NUCLEOTIDE SEQUENCE [LARGE SCALE GENOMIC DNA]</scope>
    <source>
        <strain evidence="1 2">S3.2.2.5</strain>
    </source>
</reference>
<dbReference type="InterPro" id="IPR017853">
    <property type="entry name" value="GH"/>
</dbReference>
<comment type="caution">
    <text evidence="1">The sequence shown here is derived from an EMBL/GenBank/DDBJ whole genome shotgun (WGS) entry which is preliminary data.</text>
</comment>
<dbReference type="SUPFAM" id="SSF51445">
    <property type="entry name" value="(Trans)glycosidases"/>
    <property type="match status" value="1"/>
</dbReference>
<protein>
    <recommendedName>
        <fullName evidence="3">Alpha-galactosidase</fullName>
    </recommendedName>
</protein>
<keyword evidence="2" id="KW-1185">Reference proteome</keyword>
<evidence type="ECO:0000313" key="1">
    <source>
        <dbReference type="EMBL" id="GLV55468.1"/>
    </source>
</evidence>
<evidence type="ECO:0000313" key="2">
    <source>
        <dbReference type="Proteomes" id="UP001344906"/>
    </source>
</evidence>
<sequence>MDHLDVGRAPDAVTVQLEDGHVSLRKQGEERWQGSGIEVLTELREGQQTVSLAAPGVAVMRVALRWRTSVPSRLRFLGDHWERGYGDLEWRGLVPERPLPWYFLAWNGEETHGYGVKTGARAICFWLVDAGGVTLWLDVRNGGEGVQLGERVLSIAEIVVREGRASESPFQAAQAFCRQLCERPKLPTQPVYGSNNWYYAYGNSSHQEILADSKLLAELAPNQENRPYMVIDDGWQLCHLSTCNGGPWRQGNYLFPDMPRLAGEMRKIGVRPGIWMRPLLTLEKMPQEWILKAEYRSRDRVGLVLDPSQPAVLEHVREDIRCLHDWGFELIKHDFSTYDLFGRWGFQMGTQLSEPGWHFADRGRTSAEIILAFYRAIAEASSDSLIIGCNTIGHLAAGLFELQRTGDDTSGREWERTRRMGVNTLAFRMPQHNTFFAADADCVGLTEQIPWELNRRWLDLLARSGTPLFVSADPAAVGPAQREALIQAFTLAAQERDPAEPLDWLDTTCPASWRIDGQSVQYDWYEADGVRLNH</sequence>
<dbReference type="InterPro" id="IPR013785">
    <property type="entry name" value="Aldolase_TIM"/>
</dbReference>
<proteinExistence type="predicted"/>
<dbReference type="InterPro" id="IPR002252">
    <property type="entry name" value="Glyco_hydro_36"/>
</dbReference>
<evidence type="ECO:0008006" key="3">
    <source>
        <dbReference type="Google" id="ProtNLM"/>
    </source>
</evidence>
<dbReference type="Gene3D" id="3.20.20.70">
    <property type="entry name" value="Aldolase class I"/>
    <property type="match status" value="1"/>
</dbReference>
<accession>A0ABQ6FMJ8</accession>
<gene>
    <name evidence="1" type="ORF">KDH_23120</name>
</gene>
<name>A0ABQ6FMJ8_9CHLR</name>
<dbReference type="EMBL" id="BSRI01000001">
    <property type="protein sequence ID" value="GLV55468.1"/>
    <property type="molecule type" value="Genomic_DNA"/>
</dbReference>
<organism evidence="1 2">
    <name type="scientific">Dictyobacter halimunensis</name>
    <dbReference type="NCBI Taxonomy" id="3026934"/>
    <lineage>
        <taxon>Bacteria</taxon>
        <taxon>Bacillati</taxon>
        <taxon>Chloroflexota</taxon>
        <taxon>Ktedonobacteria</taxon>
        <taxon>Ktedonobacterales</taxon>
        <taxon>Dictyobacteraceae</taxon>
        <taxon>Dictyobacter</taxon>
    </lineage>
</organism>
<dbReference type="CDD" id="cd14791">
    <property type="entry name" value="GH36"/>
    <property type="match status" value="1"/>
</dbReference>
<dbReference type="Proteomes" id="UP001344906">
    <property type="component" value="Unassembled WGS sequence"/>
</dbReference>
<dbReference type="RefSeq" id="WP_338249831.1">
    <property type="nucleotide sequence ID" value="NZ_BSRI01000001.1"/>
</dbReference>